<dbReference type="NCBIfam" id="TIGR03715">
    <property type="entry name" value="KxYKxGKxW"/>
    <property type="match status" value="1"/>
</dbReference>
<feature type="compositionally biased region" description="Basic and acidic residues" evidence="2">
    <location>
        <begin position="96"/>
        <end position="115"/>
    </location>
</feature>
<evidence type="ECO:0000256" key="1">
    <source>
        <dbReference type="ARBA" id="ARBA00022729"/>
    </source>
</evidence>
<feature type="region of interest" description="Disordered" evidence="2">
    <location>
        <begin position="47"/>
        <end position="188"/>
    </location>
</feature>
<dbReference type="Pfam" id="PF19258">
    <property type="entry name" value="KxYKxGKxW_sig"/>
    <property type="match status" value="1"/>
</dbReference>
<dbReference type="Proteomes" id="UP000051249">
    <property type="component" value="Unassembled WGS sequence"/>
</dbReference>
<dbReference type="OrthoDB" id="2329348at2"/>
<feature type="compositionally biased region" description="Low complexity" evidence="2">
    <location>
        <begin position="49"/>
        <end position="60"/>
    </location>
</feature>
<reference evidence="3 4" key="1">
    <citation type="journal article" date="2015" name="Genome Announc.">
        <title>Expanding the biotechnology potential of lactobacilli through comparative genomics of 213 strains and associated genera.</title>
        <authorList>
            <person name="Sun Z."/>
            <person name="Harris H.M."/>
            <person name="McCann A."/>
            <person name="Guo C."/>
            <person name="Argimon S."/>
            <person name="Zhang W."/>
            <person name="Yang X."/>
            <person name="Jeffery I.B."/>
            <person name="Cooney J.C."/>
            <person name="Kagawa T.F."/>
            <person name="Liu W."/>
            <person name="Song Y."/>
            <person name="Salvetti E."/>
            <person name="Wrobel A."/>
            <person name="Rasinkangas P."/>
            <person name="Parkhill J."/>
            <person name="Rea M.C."/>
            <person name="O'Sullivan O."/>
            <person name="Ritari J."/>
            <person name="Douillard F.P."/>
            <person name="Paul Ross R."/>
            <person name="Yang R."/>
            <person name="Briner A.E."/>
            <person name="Felis G.E."/>
            <person name="de Vos W.M."/>
            <person name="Barrangou R."/>
            <person name="Klaenhammer T.R."/>
            <person name="Caufield P.W."/>
            <person name="Cui Y."/>
            <person name="Zhang H."/>
            <person name="O'Toole P.W."/>
        </authorList>
    </citation>
    <scope>NUCLEOTIDE SEQUENCE [LARGE SCALE GENOMIC DNA]</scope>
    <source>
        <strain evidence="3 4">DSM 23026</strain>
    </source>
</reference>
<keyword evidence="4" id="KW-1185">Reference proteome</keyword>
<name>A0A0R2NIL5_9LACO</name>
<proteinExistence type="predicted"/>
<feature type="compositionally biased region" description="Polar residues" evidence="2">
    <location>
        <begin position="156"/>
        <end position="165"/>
    </location>
</feature>
<dbReference type="RefSeq" id="WP_057798483.1">
    <property type="nucleotide sequence ID" value="NZ_BJZZ01000007.1"/>
</dbReference>
<keyword evidence="1" id="KW-0732">Signal</keyword>
<dbReference type="AlphaFoldDB" id="A0A0R2NIL5"/>
<evidence type="ECO:0000256" key="2">
    <source>
        <dbReference type="SAM" id="MobiDB-lite"/>
    </source>
</evidence>
<evidence type="ECO:0000313" key="4">
    <source>
        <dbReference type="Proteomes" id="UP000051249"/>
    </source>
</evidence>
<feature type="compositionally biased region" description="Basic and acidic residues" evidence="2">
    <location>
        <begin position="129"/>
        <end position="139"/>
    </location>
</feature>
<dbReference type="InterPro" id="IPR022263">
    <property type="entry name" value="KxYKxGKxW"/>
</dbReference>
<dbReference type="PATRIC" id="fig|480391.4.peg.1628"/>
<accession>A0A0R2NIL5</accession>
<evidence type="ECO:0000313" key="3">
    <source>
        <dbReference type="EMBL" id="KRO25641.1"/>
    </source>
</evidence>
<organism evidence="3 4">
    <name type="scientific">Pediococcus argentinicus</name>
    <dbReference type="NCBI Taxonomy" id="480391"/>
    <lineage>
        <taxon>Bacteria</taxon>
        <taxon>Bacillati</taxon>
        <taxon>Bacillota</taxon>
        <taxon>Bacilli</taxon>
        <taxon>Lactobacillales</taxon>
        <taxon>Lactobacillaceae</taxon>
        <taxon>Pediococcus</taxon>
    </lineage>
</organism>
<protein>
    <submittedName>
        <fullName evidence="3">Uncharacterized protein</fullName>
    </submittedName>
</protein>
<comment type="caution">
    <text evidence="3">The sequence shown here is derived from an EMBL/GenBank/DDBJ whole genome shotgun (WGS) entry which is preliminary data.</text>
</comment>
<gene>
    <name evidence="3" type="ORF">IV88_GL001599</name>
</gene>
<dbReference type="EMBL" id="JQCQ01000007">
    <property type="protein sequence ID" value="KRO25641.1"/>
    <property type="molecule type" value="Genomic_DNA"/>
</dbReference>
<sequence>MTRERIEKMNTKEHYRMYKAGKMWLFSGILAFGMGVGLLENGMVRADAQQPTTEQTTSSSDPNAKDDNIATDSVSDTAESTNSTAAQKVTSTKGATDVKSDDDAAKSDVAKDAVLTKDVSSDATSDTKQAVKDDQKPSSDADSSAKASDEKEAQSTKIDNNGDSQTDVKTENKTVKSTATDAPNKVENNDKKVATKAASVVADAKATPEIAVKDAKTENTKAKQSQKNADLVKNLTTQLPKGSVVSFDALNNLDVKLPNTVTQTQIDAAKLVLKNSGVDKINLVAKKDTATEPDTYDGGRSAAEYDLFTLIPKSNPAQLISIGNTMWDQNGG</sequence>
<feature type="compositionally biased region" description="Polar residues" evidence="2">
    <location>
        <begin position="70"/>
        <end position="94"/>
    </location>
</feature>